<evidence type="ECO:0000256" key="8">
    <source>
        <dbReference type="SAM" id="MobiDB-lite"/>
    </source>
</evidence>
<dbReference type="InterPro" id="IPR006686">
    <property type="entry name" value="MscS_channel_CS"/>
</dbReference>
<dbReference type="InterPro" id="IPR010920">
    <property type="entry name" value="LSM_dom_sf"/>
</dbReference>
<comment type="function">
    <text evidence="7">Mechanosensitive channel that participates in the regulation of osmotic pressure changes within the cell, opening in response to stretch forces in the membrane lipid bilayer, without the need for other proteins. Contributes to normal resistance to hypoosmotic shock. Forms an ion channel of 1.0 nanosiemens conductance with a slight preference for anions.</text>
</comment>
<dbReference type="SUPFAM" id="SSF50182">
    <property type="entry name" value="Sm-like ribonucleoproteins"/>
    <property type="match status" value="1"/>
</dbReference>
<sequence>MVKPLVYAILCLFLWLPGSVNQALAQDSAETAAIIQVTDVPSDTAIRERLQAVLAALDGGAAIEVGVEQGVVTLKGNVPNARSARELEGIANRVEGVIHVQSRLTEETDVSARVRPATRKFQEMGAAAVQMLPVVLVALVVVVAFWLLGRWAGSRGAWLRRIGLSELASNLGKRIVRLAITGLGILIALEILDATALVGAMLGVAGVAGIAVGFAFRNIVENYLAGVLLSARNPFDVGDVIEVGTFTGTVVRLTSRDTVLMTRDGNHLRIPNSMIITSAMTNFTRNPLRRLEFVVGVSVDLDLQQARQLGIETLQAMTGILADPGPQVLVAELGDSTVQLRFLAWINQHDSDFLKARSEAIRQIKAAYDKAGIEMPEPIYRIHLRNPSAIERSTEPSDRPPEAAQQKPALVTPTRAEDVAADNTIDRQVAAELRSSDEENLLTKT</sequence>
<evidence type="ECO:0000256" key="7">
    <source>
        <dbReference type="RuleBase" id="RU369025"/>
    </source>
</evidence>
<evidence type="ECO:0000259" key="10">
    <source>
        <dbReference type="PROSITE" id="PS50914"/>
    </source>
</evidence>
<evidence type="ECO:0000256" key="5">
    <source>
        <dbReference type="ARBA" id="ARBA00022989"/>
    </source>
</evidence>
<feature type="region of interest" description="Disordered" evidence="8">
    <location>
        <begin position="391"/>
        <end position="423"/>
    </location>
</feature>
<dbReference type="Pfam" id="PF21082">
    <property type="entry name" value="MS_channel_3rd"/>
    <property type="match status" value="1"/>
</dbReference>
<dbReference type="InterPro" id="IPR049278">
    <property type="entry name" value="MS_channel_C"/>
</dbReference>
<gene>
    <name evidence="11" type="ORF">GCM10007418_13480</name>
</gene>
<comment type="subunit">
    <text evidence="7">Homoheptamer.</text>
</comment>
<feature type="domain" description="BON" evidence="10">
    <location>
        <begin position="42"/>
        <end position="108"/>
    </location>
</feature>
<feature type="transmembrane region" description="Helical" evidence="7">
    <location>
        <begin position="198"/>
        <end position="216"/>
    </location>
</feature>
<feature type="signal peptide" evidence="9">
    <location>
        <begin position="1"/>
        <end position="25"/>
    </location>
</feature>
<feature type="transmembrane region" description="Helical" evidence="7">
    <location>
        <begin position="174"/>
        <end position="192"/>
    </location>
</feature>
<dbReference type="InterPro" id="IPR007055">
    <property type="entry name" value="BON_dom"/>
</dbReference>
<keyword evidence="9" id="KW-0732">Signal</keyword>
<dbReference type="SUPFAM" id="SSF82861">
    <property type="entry name" value="Mechanosensitive channel protein MscS (YggB), transmembrane region"/>
    <property type="match status" value="1"/>
</dbReference>
<dbReference type="PROSITE" id="PS50914">
    <property type="entry name" value="BON"/>
    <property type="match status" value="1"/>
</dbReference>
<dbReference type="Pfam" id="PF00924">
    <property type="entry name" value="MS_channel_2nd"/>
    <property type="match status" value="1"/>
</dbReference>
<feature type="compositionally biased region" description="Basic and acidic residues" evidence="8">
    <location>
        <begin position="392"/>
        <end position="401"/>
    </location>
</feature>
<dbReference type="InterPro" id="IPR011066">
    <property type="entry name" value="MscS_channel_C_sf"/>
</dbReference>
<dbReference type="InterPro" id="IPR011014">
    <property type="entry name" value="MscS_channel_TM-2"/>
</dbReference>
<keyword evidence="7" id="KW-0407">Ion channel</keyword>
<keyword evidence="5 7" id="KW-1133">Transmembrane helix</keyword>
<dbReference type="EMBL" id="BMFF01000002">
    <property type="protein sequence ID" value="GGC95219.1"/>
    <property type="molecule type" value="Genomic_DNA"/>
</dbReference>
<comment type="caution">
    <text evidence="11">The sequence shown here is derived from an EMBL/GenBank/DDBJ whole genome shotgun (WGS) entry which is preliminary data.</text>
</comment>
<dbReference type="PANTHER" id="PTHR30221">
    <property type="entry name" value="SMALL-CONDUCTANCE MECHANOSENSITIVE CHANNEL"/>
    <property type="match status" value="1"/>
</dbReference>
<evidence type="ECO:0000313" key="11">
    <source>
        <dbReference type="EMBL" id="GGC95219.1"/>
    </source>
</evidence>
<evidence type="ECO:0000256" key="1">
    <source>
        <dbReference type="ARBA" id="ARBA00004651"/>
    </source>
</evidence>
<keyword evidence="7" id="KW-0406">Ion transport</keyword>
<dbReference type="Pfam" id="PF04972">
    <property type="entry name" value="BON"/>
    <property type="match status" value="1"/>
</dbReference>
<evidence type="ECO:0000256" key="2">
    <source>
        <dbReference type="ARBA" id="ARBA00008017"/>
    </source>
</evidence>
<feature type="chain" id="PRO_5046572073" description="Small-conductance mechanosensitive channel" evidence="9">
    <location>
        <begin position="26"/>
        <end position="445"/>
    </location>
</feature>
<dbReference type="Gene3D" id="2.30.30.60">
    <property type="match status" value="1"/>
</dbReference>
<evidence type="ECO:0000256" key="3">
    <source>
        <dbReference type="ARBA" id="ARBA00022475"/>
    </source>
</evidence>
<evidence type="ECO:0000256" key="4">
    <source>
        <dbReference type="ARBA" id="ARBA00022692"/>
    </source>
</evidence>
<keyword evidence="6 7" id="KW-0472">Membrane</keyword>
<keyword evidence="12" id="KW-1185">Reference proteome</keyword>
<organism evidence="11 12">
    <name type="scientific">Halopseudomonas salina</name>
    <dbReference type="NCBI Taxonomy" id="1323744"/>
    <lineage>
        <taxon>Bacteria</taxon>
        <taxon>Pseudomonadati</taxon>
        <taxon>Pseudomonadota</taxon>
        <taxon>Gammaproteobacteria</taxon>
        <taxon>Pseudomonadales</taxon>
        <taxon>Pseudomonadaceae</taxon>
        <taxon>Halopseudomonas</taxon>
    </lineage>
</organism>
<keyword evidence="3" id="KW-1003">Cell membrane</keyword>
<dbReference type="Gene3D" id="3.30.70.100">
    <property type="match status" value="1"/>
</dbReference>
<dbReference type="InterPro" id="IPR023408">
    <property type="entry name" value="MscS_beta-dom_sf"/>
</dbReference>
<comment type="similarity">
    <text evidence="2 7">Belongs to the MscS (TC 1.A.23) family.</text>
</comment>
<keyword evidence="7" id="KW-0997">Cell inner membrane</keyword>
<dbReference type="PROSITE" id="PS01246">
    <property type="entry name" value="UPF0003"/>
    <property type="match status" value="1"/>
</dbReference>
<comment type="subcellular location">
    <subcellularLocation>
        <location evidence="7">Cell inner membrane</location>
        <topology evidence="7">Multi-pass membrane protein</topology>
    </subcellularLocation>
    <subcellularLocation>
        <location evidence="1">Cell membrane</location>
        <topology evidence="1">Multi-pass membrane protein</topology>
    </subcellularLocation>
</comment>
<dbReference type="Proteomes" id="UP000638188">
    <property type="component" value="Unassembled WGS sequence"/>
</dbReference>
<protein>
    <recommendedName>
        <fullName evidence="7">Small-conductance mechanosensitive channel</fullName>
    </recommendedName>
</protein>
<dbReference type="InterPro" id="IPR006685">
    <property type="entry name" value="MscS_channel_2nd"/>
</dbReference>
<keyword evidence="7" id="KW-0813">Transport</keyword>
<dbReference type="SUPFAM" id="SSF82689">
    <property type="entry name" value="Mechanosensitive channel protein MscS (YggB), C-terminal domain"/>
    <property type="match status" value="1"/>
</dbReference>
<dbReference type="RefSeq" id="WP_150276543.1">
    <property type="nucleotide sequence ID" value="NZ_BMFF01000002.1"/>
</dbReference>
<evidence type="ECO:0000256" key="6">
    <source>
        <dbReference type="ARBA" id="ARBA00023136"/>
    </source>
</evidence>
<comment type="caution">
    <text evidence="7">Lacks conserved residue(s) required for the propagation of feature annotation.</text>
</comment>
<dbReference type="PANTHER" id="PTHR30221:SF1">
    <property type="entry name" value="SMALL-CONDUCTANCE MECHANOSENSITIVE CHANNEL"/>
    <property type="match status" value="1"/>
</dbReference>
<proteinExistence type="inferred from homology"/>
<dbReference type="InterPro" id="IPR045275">
    <property type="entry name" value="MscS_archaea/bacteria_type"/>
</dbReference>
<name>A0ABQ1PDS7_9GAMM</name>
<evidence type="ECO:0000256" key="9">
    <source>
        <dbReference type="SAM" id="SignalP"/>
    </source>
</evidence>
<feature type="transmembrane region" description="Helical" evidence="7">
    <location>
        <begin position="131"/>
        <end position="153"/>
    </location>
</feature>
<evidence type="ECO:0000313" key="12">
    <source>
        <dbReference type="Proteomes" id="UP000638188"/>
    </source>
</evidence>
<accession>A0ABQ1PDS7</accession>
<dbReference type="Gene3D" id="3.30.1340.30">
    <property type="match status" value="1"/>
</dbReference>
<dbReference type="Gene3D" id="1.10.287.1260">
    <property type="match status" value="1"/>
</dbReference>
<reference evidence="12" key="1">
    <citation type="journal article" date="2019" name="Int. J. Syst. Evol. Microbiol.">
        <title>The Global Catalogue of Microorganisms (GCM) 10K type strain sequencing project: providing services to taxonomists for standard genome sequencing and annotation.</title>
        <authorList>
            <consortium name="The Broad Institute Genomics Platform"/>
            <consortium name="The Broad Institute Genome Sequencing Center for Infectious Disease"/>
            <person name="Wu L."/>
            <person name="Ma J."/>
        </authorList>
    </citation>
    <scope>NUCLEOTIDE SEQUENCE [LARGE SCALE GENOMIC DNA]</scope>
    <source>
        <strain evidence="12">CGMCC 1.12482</strain>
    </source>
</reference>
<keyword evidence="4 7" id="KW-0812">Transmembrane</keyword>